<gene>
    <name evidence="3" type="ORF">SAMN05216553_111195</name>
</gene>
<proteinExistence type="predicted"/>
<keyword evidence="2" id="KW-0472">Membrane</keyword>
<evidence type="ECO:0000313" key="3">
    <source>
        <dbReference type="EMBL" id="SDG77869.1"/>
    </source>
</evidence>
<keyword evidence="4" id="KW-1185">Reference proteome</keyword>
<name>A0A1G7X131_9PSEU</name>
<dbReference type="AlphaFoldDB" id="A0A1G7X131"/>
<keyword evidence="2" id="KW-0812">Transmembrane</keyword>
<dbReference type="RefSeq" id="WP_143036047.1">
    <property type="nucleotide sequence ID" value="NZ_FNCC01000011.1"/>
</dbReference>
<protein>
    <submittedName>
        <fullName evidence="3">Uncharacterized protein</fullName>
    </submittedName>
</protein>
<feature type="region of interest" description="Disordered" evidence="1">
    <location>
        <begin position="1"/>
        <end position="24"/>
    </location>
</feature>
<evidence type="ECO:0000256" key="2">
    <source>
        <dbReference type="SAM" id="Phobius"/>
    </source>
</evidence>
<organism evidence="3 4">
    <name type="scientific">Lentzea fradiae</name>
    <dbReference type="NCBI Taxonomy" id="200378"/>
    <lineage>
        <taxon>Bacteria</taxon>
        <taxon>Bacillati</taxon>
        <taxon>Actinomycetota</taxon>
        <taxon>Actinomycetes</taxon>
        <taxon>Pseudonocardiales</taxon>
        <taxon>Pseudonocardiaceae</taxon>
        <taxon>Lentzea</taxon>
    </lineage>
</organism>
<sequence>MNPQQPFQPPVTAQWPGAGPSPARPSGATGVLGGLLALACGLVLLVGMILQVIELSRFFVLAFYAFWLWLGVGLQGLAVVLLLSGGVLLCLRVGAARIMTVAGTMLLLVLLALTFIGITGFVTPHVFFHAAGVQDLVMLALVLALASSLLGLLPATARWVSTLRT</sequence>
<feature type="transmembrane region" description="Helical" evidence="2">
    <location>
        <begin position="65"/>
        <end position="91"/>
    </location>
</feature>
<dbReference type="Proteomes" id="UP000199623">
    <property type="component" value="Unassembled WGS sequence"/>
</dbReference>
<evidence type="ECO:0000256" key="1">
    <source>
        <dbReference type="SAM" id="MobiDB-lite"/>
    </source>
</evidence>
<feature type="transmembrane region" description="Helical" evidence="2">
    <location>
        <begin position="136"/>
        <end position="160"/>
    </location>
</feature>
<reference evidence="4" key="1">
    <citation type="submission" date="2016-10" db="EMBL/GenBank/DDBJ databases">
        <authorList>
            <person name="Varghese N."/>
            <person name="Submissions S."/>
        </authorList>
    </citation>
    <scope>NUCLEOTIDE SEQUENCE [LARGE SCALE GENOMIC DNA]</scope>
    <source>
        <strain evidence="4">CGMCC 4.3506</strain>
    </source>
</reference>
<dbReference type="EMBL" id="FNCC01000011">
    <property type="protein sequence ID" value="SDG77869.1"/>
    <property type="molecule type" value="Genomic_DNA"/>
</dbReference>
<keyword evidence="2" id="KW-1133">Transmembrane helix</keyword>
<feature type="transmembrane region" description="Helical" evidence="2">
    <location>
        <begin position="31"/>
        <end position="53"/>
    </location>
</feature>
<dbReference type="STRING" id="200378.SAMN05216553_111195"/>
<evidence type="ECO:0000313" key="4">
    <source>
        <dbReference type="Proteomes" id="UP000199623"/>
    </source>
</evidence>
<accession>A0A1G7X131</accession>
<feature type="transmembrane region" description="Helical" evidence="2">
    <location>
        <begin position="98"/>
        <end position="124"/>
    </location>
</feature>